<dbReference type="GO" id="GO:0008344">
    <property type="term" value="P:adult locomotory behavior"/>
    <property type="evidence" value="ECO:0007669"/>
    <property type="project" value="TreeGrafter"/>
</dbReference>
<dbReference type="SMART" id="SM00875">
    <property type="entry name" value="BACK"/>
    <property type="match status" value="1"/>
</dbReference>
<organism evidence="2 3">
    <name type="scientific">Cylicocyclus nassatus</name>
    <name type="common">Nematode worm</name>
    <dbReference type="NCBI Taxonomy" id="53992"/>
    <lineage>
        <taxon>Eukaryota</taxon>
        <taxon>Metazoa</taxon>
        <taxon>Ecdysozoa</taxon>
        <taxon>Nematoda</taxon>
        <taxon>Chromadorea</taxon>
        <taxon>Rhabditida</taxon>
        <taxon>Rhabditina</taxon>
        <taxon>Rhabditomorpha</taxon>
        <taxon>Strongyloidea</taxon>
        <taxon>Strongylidae</taxon>
        <taxon>Cylicocyclus</taxon>
    </lineage>
</organism>
<dbReference type="Gene3D" id="3.30.710.10">
    <property type="entry name" value="Potassium Channel Kv1.1, Chain A"/>
    <property type="match status" value="1"/>
</dbReference>
<dbReference type="SUPFAM" id="SSF49785">
    <property type="entry name" value="Galactose-binding domain-like"/>
    <property type="match status" value="2"/>
</dbReference>
<dbReference type="Pfam" id="PF00754">
    <property type="entry name" value="F5_F8_type_C"/>
    <property type="match status" value="1"/>
</dbReference>
<dbReference type="InterPro" id="IPR011705">
    <property type="entry name" value="BACK"/>
</dbReference>
<dbReference type="InterPro" id="IPR011333">
    <property type="entry name" value="SKP1/BTB/POZ_sf"/>
</dbReference>
<dbReference type="AlphaFoldDB" id="A0AA36GK35"/>
<dbReference type="InterPro" id="IPR008979">
    <property type="entry name" value="Galactose-bd-like_sf"/>
</dbReference>
<dbReference type="InterPro" id="IPR000421">
    <property type="entry name" value="FA58C"/>
</dbReference>
<gene>
    <name evidence="2" type="ORF">CYNAS_LOCUS2348</name>
</gene>
<dbReference type="GO" id="GO:0048512">
    <property type="term" value="P:circadian behavior"/>
    <property type="evidence" value="ECO:0007669"/>
    <property type="project" value="TreeGrafter"/>
</dbReference>
<protein>
    <recommendedName>
        <fullName evidence="1">BTB domain-containing protein</fullName>
    </recommendedName>
</protein>
<dbReference type="SUPFAM" id="SSF54695">
    <property type="entry name" value="POZ domain"/>
    <property type="match status" value="1"/>
</dbReference>
<feature type="domain" description="BTB" evidence="1">
    <location>
        <begin position="78"/>
        <end position="145"/>
    </location>
</feature>
<reference evidence="2" key="1">
    <citation type="submission" date="2023-07" db="EMBL/GenBank/DDBJ databases">
        <authorList>
            <consortium name="CYATHOMIX"/>
        </authorList>
    </citation>
    <scope>NUCLEOTIDE SEQUENCE</scope>
    <source>
        <strain evidence="2">N/A</strain>
    </source>
</reference>
<dbReference type="GO" id="GO:0005737">
    <property type="term" value="C:cytoplasm"/>
    <property type="evidence" value="ECO:0007669"/>
    <property type="project" value="TreeGrafter"/>
</dbReference>
<name>A0AA36GK35_CYLNA</name>
<dbReference type="CDD" id="cd18287">
    <property type="entry name" value="BTB_POZ_BTBD9"/>
    <property type="match status" value="1"/>
</dbReference>
<comment type="caution">
    <text evidence="2">The sequence shown here is derived from an EMBL/GenBank/DDBJ whole genome shotgun (WGS) entry which is preliminary data.</text>
</comment>
<dbReference type="Pfam" id="PF00651">
    <property type="entry name" value="BTB"/>
    <property type="match status" value="1"/>
</dbReference>
<sequence length="645" mass="72952">MQREEIVDLVNYHEPSCIAASSSLKSGLQMSDSHVLTFVPLMPFGLIGGDGGSYSGEIDHTAFLSDNIGSLFLNPDFSDVVFNVDGEKFPAHKVLLAARSEYFRAMLYGGMKESDEGEIVLNETSVFAFRILLRYIYTAKLTLLEFKEEQVMEILGLAHKYGFVKLQNAIADYLKAILSIRNLCTIFNISQLYCLNDLTEYCLVFADQNASDVLSTQGFVQLSLNAVTQLIARDSFCASEIDIFCAIRDWVKAHPDMQSAAADVLTKCLRLSLISQRDLLNIVRPSGLFPPDTILDAIEEQTQKRTTDLTHRGFLTPNTNIATAQLGAIVIAGEAPNVLLSEAGGIPQDGDRSLTRHAIGDEEGIIVQLGRPYIINKIILQLWDRETRMYSYYVEVSMDRRDWVRVIDHSKYLCRSRQTLFFESRVVRYIRIVGTHNSQSNRMFHLVGLEALNSSDEFHIDPKTTLLIPTTNVATIENNALVIEGVSRCRNALLNGQTTDYDWDNGYTCHQLNSGAITVQLPQPYMIKTMRLLLWDCDDRYYSYYVEVSVDQINWVKVIDRRIKQCRSWQLLELPAAVPVVFVKIVGTHNSANEVFHCVHFECPADPNAPPVDERFSCLFLAASESRTRLLYIMADVDRFYLLLY</sequence>
<dbReference type="Gene3D" id="2.60.120.260">
    <property type="entry name" value="Galactose-binding domain-like"/>
    <property type="match status" value="2"/>
</dbReference>
<dbReference type="InterPro" id="IPR000210">
    <property type="entry name" value="BTB/POZ_dom"/>
</dbReference>
<dbReference type="Pfam" id="PF07707">
    <property type="entry name" value="BACK"/>
    <property type="match status" value="1"/>
</dbReference>
<keyword evidence="3" id="KW-1185">Reference proteome</keyword>
<proteinExistence type="predicted"/>
<dbReference type="Proteomes" id="UP001176961">
    <property type="component" value="Unassembled WGS sequence"/>
</dbReference>
<evidence type="ECO:0000259" key="1">
    <source>
        <dbReference type="PROSITE" id="PS50097"/>
    </source>
</evidence>
<accession>A0AA36GK35</accession>
<dbReference type="InterPro" id="IPR052407">
    <property type="entry name" value="BTB_POZ_domain_cont_9"/>
</dbReference>
<dbReference type="Gene3D" id="1.25.40.420">
    <property type="match status" value="1"/>
</dbReference>
<dbReference type="FunFam" id="2.60.120.260:FF:000051">
    <property type="entry name" value="BTB/POZ domain-containing protein 9"/>
    <property type="match status" value="1"/>
</dbReference>
<evidence type="ECO:0000313" key="2">
    <source>
        <dbReference type="EMBL" id="CAJ0590365.1"/>
    </source>
</evidence>
<dbReference type="EMBL" id="CATQJL010000001">
    <property type="protein sequence ID" value="CAJ0590365.1"/>
    <property type="molecule type" value="Genomic_DNA"/>
</dbReference>
<dbReference type="PANTHER" id="PTHR46306:SF1">
    <property type="entry name" value="BTB_POZ DOMAIN-CONTAINING PROTEIN 9"/>
    <property type="match status" value="1"/>
</dbReference>
<evidence type="ECO:0000313" key="3">
    <source>
        <dbReference type="Proteomes" id="UP001176961"/>
    </source>
</evidence>
<dbReference type="SMART" id="SM00225">
    <property type="entry name" value="BTB"/>
    <property type="match status" value="1"/>
</dbReference>
<dbReference type="GO" id="GO:0050804">
    <property type="term" value="P:modulation of chemical synaptic transmission"/>
    <property type="evidence" value="ECO:0007669"/>
    <property type="project" value="TreeGrafter"/>
</dbReference>
<dbReference type="PROSITE" id="PS50097">
    <property type="entry name" value="BTB"/>
    <property type="match status" value="1"/>
</dbReference>
<dbReference type="PANTHER" id="PTHR46306">
    <property type="entry name" value="BTB/POZ DOMAIN-CONTAINING PROTEIN 9"/>
    <property type="match status" value="1"/>
</dbReference>